<dbReference type="Gene3D" id="2.60.120.10">
    <property type="entry name" value="Jelly Rolls"/>
    <property type="match status" value="1"/>
</dbReference>
<evidence type="ECO:0000313" key="12">
    <source>
        <dbReference type="EMBL" id="MDQ7249407.1"/>
    </source>
</evidence>
<dbReference type="InterPro" id="IPR018488">
    <property type="entry name" value="cNMP-bd_CS"/>
</dbReference>
<dbReference type="Pfam" id="PF00027">
    <property type="entry name" value="cNMP_binding"/>
    <property type="match status" value="1"/>
</dbReference>
<evidence type="ECO:0000256" key="6">
    <source>
        <dbReference type="ARBA" id="ARBA00023053"/>
    </source>
</evidence>
<evidence type="ECO:0000256" key="10">
    <source>
        <dbReference type="SAM" id="Phobius"/>
    </source>
</evidence>
<dbReference type="PROSITE" id="PS50042">
    <property type="entry name" value="CNMP_BINDING_3"/>
    <property type="match status" value="1"/>
</dbReference>
<evidence type="ECO:0000256" key="3">
    <source>
        <dbReference type="ARBA" id="ARBA00022475"/>
    </source>
</evidence>
<comment type="caution">
    <text evidence="12">The sequence shown here is derived from an EMBL/GenBank/DDBJ whole genome shotgun (WGS) entry which is preliminary data.</text>
</comment>
<keyword evidence="8 10" id="KW-0472">Membrane</keyword>
<dbReference type="Pfam" id="PF00999">
    <property type="entry name" value="Na_H_Exchanger"/>
    <property type="match status" value="1"/>
</dbReference>
<feature type="transmembrane region" description="Helical" evidence="10">
    <location>
        <begin position="361"/>
        <end position="379"/>
    </location>
</feature>
<gene>
    <name evidence="12" type="ORF">Q8A70_17095</name>
</gene>
<feature type="transmembrane region" description="Helical" evidence="10">
    <location>
        <begin position="70"/>
        <end position="91"/>
    </location>
</feature>
<evidence type="ECO:0000256" key="8">
    <source>
        <dbReference type="ARBA" id="ARBA00023136"/>
    </source>
</evidence>
<evidence type="ECO:0000259" key="11">
    <source>
        <dbReference type="PROSITE" id="PS50042"/>
    </source>
</evidence>
<dbReference type="PANTHER" id="PTHR10110">
    <property type="entry name" value="SODIUM/HYDROGEN EXCHANGER"/>
    <property type="match status" value="1"/>
</dbReference>
<feature type="transmembrane region" description="Helical" evidence="10">
    <location>
        <begin position="32"/>
        <end position="50"/>
    </location>
</feature>
<feature type="domain" description="Cyclic nucleotide-binding" evidence="11">
    <location>
        <begin position="722"/>
        <end position="819"/>
    </location>
</feature>
<dbReference type="Proteomes" id="UP001230156">
    <property type="component" value="Unassembled WGS sequence"/>
</dbReference>
<sequence>MSSAALIVFGLVTLLGLVSLLPPLAARLKLPYSVLLALAGVALGLLTQVPVEANSALATDLLTALQQFEISAEAIIIIFLPALLFEAALGVDLRSLIEDLAPILTMAVVAVVICTLVVGFTLAGASDYGLLACLLLGSIVATTDPAAVIGIFKEVGAPRRLLTLVEGESLLNDAAAISIFTLLIAAILHPGTVGPAGAVVSFLVSAVGGAVVGFGMGIATTSLFRILSGWPRAEITLSISLAYLSYFVSEHYLHLSGVVACVAAGLVIGAARRTRLTQETAEQLEGAWGQIGFWANSLIFLLAAMFVPRFVGNMSWSAIGLVILLYLATLLARAGTVFGLLPVFERLGLSQRIDARFKGAMLWGGLRGAISLALALAVTENHALPGAIRDFVAASVTGFVLMTLFINGTTLRPFIRLFQLNRLSAVGAGVRDRAAVMTLAEVRDHVAEAAEGGRFDRNVTDSVLADLDARLAVERSVCAPFGAAEGVLGKRQTMRVGLTVMTARESARCLDFLHARVVDRRIAEQMLAHAQKLRDAVRPQGHPDTERKRWEADKAFAKTWKRNLRYGPQFRLALVLQNRFGFDRVLANALAERFELLVNQRRLLAEMGPFARDRLGALLGEETTARLIELNADRTKAVEDALLALRLQYPTYAEALQRQHLERVARVWEDRGYQALLSQGVISGEVAQALTEQAVDRYPDIDRRPRLDTRMSARELVARVPLFANLSEDALARIVRQLRPRLTLPEELIVRKGERGESMFFIASGAVRLTVPSGDIELGSGDFFGELALITGRPRVTDVISLGFCQLLELGATDFRTLLAGDPALKAQIESVANQRLGTGTAAAK</sequence>
<keyword evidence="4 10" id="KW-0812">Transmembrane</keyword>
<feature type="transmembrane region" description="Helical" evidence="10">
    <location>
        <begin position="252"/>
        <end position="271"/>
    </location>
</feature>
<organism evidence="12 13">
    <name type="scientific">Dongia sedimenti</name>
    <dbReference type="NCBI Taxonomy" id="3064282"/>
    <lineage>
        <taxon>Bacteria</taxon>
        <taxon>Pseudomonadati</taxon>
        <taxon>Pseudomonadota</taxon>
        <taxon>Alphaproteobacteria</taxon>
        <taxon>Rhodospirillales</taxon>
        <taxon>Dongiaceae</taxon>
        <taxon>Dongia</taxon>
    </lineage>
</organism>
<dbReference type="RefSeq" id="WP_379957351.1">
    <property type="nucleotide sequence ID" value="NZ_JAUYVI010000005.1"/>
</dbReference>
<dbReference type="InterPro" id="IPR006153">
    <property type="entry name" value="Cation/H_exchanger_TM"/>
</dbReference>
<dbReference type="SMART" id="SM00100">
    <property type="entry name" value="cNMP"/>
    <property type="match status" value="1"/>
</dbReference>
<feature type="transmembrane region" description="Helical" evidence="10">
    <location>
        <begin position="196"/>
        <end position="217"/>
    </location>
</feature>
<keyword evidence="6" id="KW-0915">Sodium</keyword>
<comment type="subcellular location">
    <subcellularLocation>
        <location evidence="1">Cell membrane</location>
        <topology evidence="1">Multi-pass membrane protein</topology>
    </subcellularLocation>
</comment>
<evidence type="ECO:0000313" key="13">
    <source>
        <dbReference type="Proteomes" id="UP001230156"/>
    </source>
</evidence>
<feature type="transmembrane region" description="Helical" evidence="10">
    <location>
        <begin position="103"/>
        <end position="122"/>
    </location>
</feature>
<name>A0ABU0YNX1_9PROT</name>
<dbReference type="SUPFAM" id="SSF51206">
    <property type="entry name" value="cAMP-binding domain-like"/>
    <property type="match status" value="1"/>
</dbReference>
<keyword evidence="3" id="KW-1003">Cell membrane</keyword>
<keyword evidence="9" id="KW-0739">Sodium transport</keyword>
<evidence type="ECO:0000256" key="5">
    <source>
        <dbReference type="ARBA" id="ARBA00022989"/>
    </source>
</evidence>
<keyword evidence="13" id="KW-1185">Reference proteome</keyword>
<feature type="transmembrane region" description="Helical" evidence="10">
    <location>
        <begin position="229"/>
        <end position="246"/>
    </location>
</feature>
<feature type="transmembrane region" description="Helical" evidence="10">
    <location>
        <begin position="6"/>
        <end position="25"/>
    </location>
</feature>
<feature type="transmembrane region" description="Helical" evidence="10">
    <location>
        <begin position="170"/>
        <end position="190"/>
    </location>
</feature>
<dbReference type="InterPro" id="IPR014710">
    <property type="entry name" value="RmlC-like_jellyroll"/>
</dbReference>
<evidence type="ECO:0000256" key="9">
    <source>
        <dbReference type="ARBA" id="ARBA00023201"/>
    </source>
</evidence>
<feature type="transmembrane region" description="Helical" evidence="10">
    <location>
        <begin position="317"/>
        <end position="341"/>
    </location>
</feature>
<evidence type="ECO:0000256" key="2">
    <source>
        <dbReference type="ARBA" id="ARBA00022448"/>
    </source>
</evidence>
<reference evidence="13" key="1">
    <citation type="submission" date="2023-08" db="EMBL/GenBank/DDBJ databases">
        <title>Rhodospirillaceae gen. nov., a novel taxon isolated from the Yangtze River Yuezi River estuary sludge.</title>
        <authorList>
            <person name="Ruan L."/>
        </authorList>
    </citation>
    <scope>NUCLEOTIDE SEQUENCE [LARGE SCALE GENOMIC DNA]</scope>
    <source>
        <strain evidence="13">R-7</strain>
    </source>
</reference>
<dbReference type="EMBL" id="JAUYVI010000005">
    <property type="protein sequence ID" value="MDQ7249407.1"/>
    <property type="molecule type" value="Genomic_DNA"/>
</dbReference>
<proteinExistence type="predicted"/>
<feature type="transmembrane region" description="Helical" evidence="10">
    <location>
        <begin position="291"/>
        <end position="311"/>
    </location>
</feature>
<dbReference type="InterPro" id="IPR018422">
    <property type="entry name" value="Cation/H_exchanger_CPA1"/>
</dbReference>
<dbReference type="Gene3D" id="6.10.140.1330">
    <property type="match status" value="1"/>
</dbReference>
<keyword evidence="5 10" id="KW-1133">Transmembrane helix</keyword>
<evidence type="ECO:0000256" key="7">
    <source>
        <dbReference type="ARBA" id="ARBA00023065"/>
    </source>
</evidence>
<keyword evidence="7" id="KW-0406">Ion transport</keyword>
<dbReference type="CDD" id="cd00038">
    <property type="entry name" value="CAP_ED"/>
    <property type="match status" value="1"/>
</dbReference>
<accession>A0ABU0YNX1</accession>
<evidence type="ECO:0000256" key="1">
    <source>
        <dbReference type="ARBA" id="ARBA00004651"/>
    </source>
</evidence>
<evidence type="ECO:0000256" key="4">
    <source>
        <dbReference type="ARBA" id="ARBA00022692"/>
    </source>
</evidence>
<dbReference type="PANTHER" id="PTHR10110:SF86">
    <property type="entry name" value="SODIUM_HYDROGEN EXCHANGER 7"/>
    <property type="match status" value="1"/>
</dbReference>
<dbReference type="PROSITE" id="PS00888">
    <property type="entry name" value="CNMP_BINDING_1"/>
    <property type="match status" value="1"/>
</dbReference>
<protein>
    <submittedName>
        <fullName evidence="12">Cation:proton antiporter</fullName>
    </submittedName>
</protein>
<dbReference type="InterPro" id="IPR018490">
    <property type="entry name" value="cNMP-bd_dom_sf"/>
</dbReference>
<keyword evidence="2" id="KW-0813">Transport</keyword>
<feature type="transmembrane region" description="Helical" evidence="10">
    <location>
        <begin position="128"/>
        <end position="149"/>
    </location>
</feature>
<feature type="transmembrane region" description="Helical" evidence="10">
    <location>
        <begin position="391"/>
        <end position="415"/>
    </location>
</feature>
<dbReference type="InterPro" id="IPR000595">
    <property type="entry name" value="cNMP-bd_dom"/>
</dbReference>